<dbReference type="InterPro" id="IPR036661">
    <property type="entry name" value="Luciferase-like_sf"/>
</dbReference>
<reference evidence="6 7" key="1">
    <citation type="submission" date="2020-08" db="EMBL/GenBank/DDBJ databases">
        <title>A Genomic Blueprint of the Chicken Gut Microbiome.</title>
        <authorList>
            <person name="Gilroy R."/>
            <person name="Ravi A."/>
            <person name="Getino M."/>
            <person name="Pursley I."/>
            <person name="Horton D.L."/>
            <person name="Alikhan N.-F."/>
            <person name="Baker D."/>
            <person name="Gharbi K."/>
            <person name="Hall N."/>
            <person name="Watson M."/>
            <person name="Adriaenssens E.M."/>
            <person name="Foster-Nyarko E."/>
            <person name="Jarju S."/>
            <person name="Secka A."/>
            <person name="Antonio M."/>
            <person name="Oren A."/>
            <person name="Chaudhuri R."/>
            <person name="La Ragione R.M."/>
            <person name="Hildebrand F."/>
            <person name="Pallen M.J."/>
        </authorList>
    </citation>
    <scope>NUCLEOTIDE SEQUENCE [LARGE SCALE GENOMIC DNA]</scope>
    <source>
        <strain evidence="6 7">Sa3CUA2</strain>
    </source>
</reference>
<keyword evidence="7" id="KW-1185">Reference proteome</keyword>
<comment type="caution">
    <text evidence="6">The sequence shown here is derived from an EMBL/GenBank/DDBJ whole genome shotgun (WGS) entry which is preliminary data.</text>
</comment>
<gene>
    <name evidence="6" type="ORF">H9657_10430</name>
</gene>
<evidence type="ECO:0000256" key="1">
    <source>
        <dbReference type="ARBA" id="ARBA00022630"/>
    </source>
</evidence>
<dbReference type="EMBL" id="JACSQV010000008">
    <property type="protein sequence ID" value="MBD7918689.1"/>
    <property type="molecule type" value="Genomic_DNA"/>
</dbReference>
<dbReference type="InterPro" id="IPR050172">
    <property type="entry name" value="SsuD_RutA_monooxygenase"/>
</dbReference>
<keyword evidence="1" id="KW-0285">Flavoprotein</keyword>
<dbReference type="PANTHER" id="PTHR42847">
    <property type="entry name" value="ALKANESULFONATE MONOOXYGENASE"/>
    <property type="match status" value="1"/>
</dbReference>
<evidence type="ECO:0000313" key="7">
    <source>
        <dbReference type="Proteomes" id="UP000604241"/>
    </source>
</evidence>
<dbReference type="Gene3D" id="3.20.20.30">
    <property type="entry name" value="Luciferase-like domain"/>
    <property type="match status" value="1"/>
</dbReference>
<sequence>MSFHWFLPTNGDGRHVANVVASAGVGRGALTRPASLDYLGQVARAAEQSGFDAVLTPTGAGCEDAWLTTAALLPLTRTLRFLVAFRPGYLLPTLAAQQAATFQRLSGGRLAINVVTGGDPVEQRAYGDRLPHDERYARTDDFLTTFRGTWDAAPFDHAGPYYDVTGAGFPRLPADRPPVFFGGASPAAERVAARHADVHLAWGEPLDALRERAARVRALAVAQGRDLRFGVRLHVVARDTADEAWDEADRLLAGMDPDAKAAAQRRFAQMESVGQRRMNDLTVGLGTHARAQTVGPNLWAGIGLLREGAGTALVGSHDEVADRIVELQDAGFEHLILSGWPHLEEAYRVGEEVLPRVAARVAA</sequence>
<dbReference type="CDD" id="cd01094">
    <property type="entry name" value="Alkanesulfonate_monoxygenase"/>
    <property type="match status" value="1"/>
</dbReference>
<evidence type="ECO:0000313" key="6">
    <source>
        <dbReference type="EMBL" id="MBD7918689.1"/>
    </source>
</evidence>
<accession>A0ABR8QE46</accession>
<proteinExistence type="predicted"/>
<keyword evidence="4" id="KW-0503">Monooxygenase</keyword>
<dbReference type="Proteomes" id="UP000604241">
    <property type="component" value="Unassembled WGS sequence"/>
</dbReference>
<dbReference type="PANTHER" id="PTHR42847:SF4">
    <property type="entry name" value="ALKANESULFONATE MONOOXYGENASE-RELATED"/>
    <property type="match status" value="1"/>
</dbReference>
<dbReference type="SUPFAM" id="SSF51679">
    <property type="entry name" value="Bacterial luciferase-like"/>
    <property type="match status" value="1"/>
</dbReference>
<keyword evidence="3" id="KW-0560">Oxidoreductase</keyword>
<feature type="domain" description="Luciferase-like" evidence="5">
    <location>
        <begin position="1"/>
        <end position="334"/>
    </location>
</feature>
<dbReference type="InterPro" id="IPR011251">
    <property type="entry name" value="Luciferase-like_dom"/>
</dbReference>
<name>A0ABR8QE46_9CELL</name>
<evidence type="ECO:0000256" key="4">
    <source>
        <dbReference type="ARBA" id="ARBA00023033"/>
    </source>
</evidence>
<keyword evidence="2" id="KW-0288">FMN</keyword>
<dbReference type="Pfam" id="PF00296">
    <property type="entry name" value="Bac_luciferase"/>
    <property type="match status" value="1"/>
</dbReference>
<evidence type="ECO:0000256" key="3">
    <source>
        <dbReference type="ARBA" id="ARBA00023002"/>
    </source>
</evidence>
<protein>
    <submittedName>
        <fullName evidence="6">LLM class flavin-dependent oxidoreductase</fullName>
    </submittedName>
</protein>
<evidence type="ECO:0000256" key="2">
    <source>
        <dbReference type="ARBA" id="ARBA00022643"/>
    </source>
</evidence>
<dbReference type="RefSeq" id="WP_191783104.1">
    <property type="nucleotide sequence ID" value="NZ_JACSQV010000008.1"/>
</dbReference>
<organism evidence="6 7">
    <name type="scientific">Cellulomonas avistercoris</name>
    <dbReference type="NCBI Taxonomy" id="2762242"/>
    <lineage>
        <taxon>Bacteria</taxon>
        <taxon>Bacillati</taxon>
        <taxon>Actinomycetota</taxon>
        <taxon>Actinomycetes</taxon>
        <taxon>Micrococcales</taxon>
        <taxon>Cellulomonadaceae</taxon>
        <taxon>Cellulomonas</taxon>
    </lineage>
</organism>
<evidence type="ECO:0000259" key="5">
    <source>
        <dbReference type="Pfam" id="PF00296"/>
    </source>
</evidence>